<dbReference type="AlphaFoldDB" id="A0AAW4BIL9"/>
<dbReference type="InterPro" id="IPR043502">
    <property type="entry name" value="DNA/RNA_pol_sf"/>
</dbReference>
<name>A0AAW4BIL9_VIBAN</name>
<dbReference type="GO" id="GO:0009432">
    <property type="term" value="P:SOS response"/>
    <property type="evidence" value="ECO:0007669"/>
    <property type="project" value="TreeGrafter"/>
</dbReference>
<sequence>VLDYKSLYPAIIRSYLIDPLGLIEGLRLPTGNTLDRAIEGFRGGQFHREKHVLPKMVQDIWQARDLAKKNNDLAFSQALKIIMNSFYGVLGSSGCRFFDTRLASSITMRGHEIMKTTKQLVEEQGYQVIYGDTDSTFVALNSAYSEQQADEIGKKLVKYINAWWKQELKQRFGIDSFLDLEYETHYRKFLMPTIRGSETGSKKRYAGLVSKDNDEKI</sequence>
<keyword evidence="3 8" id="KW-0548">Nucleotidyltransferase</keyword>
<dbReference type="GO" id="GO:0045004">
    <property type="term" value="P:DNA replication proofreading"/>
    <property type="evidence" value="ECO:0007669"/>
    <property type="project" value="TreeGrafter"/>
</dbReference>
<comment type="catalytic activity">
    <reaction evidence="6">
        <text>DNA(n) + a 2'-deoxyribonucleoside 5'-triphosphate = DNA(n+1) + diphosphate</text>
        <dbReference type="Rhea" id="RHEA:22508"/>
        <dbReference type="Rhea" id="RHEA-COMP:17339"/>
        <dbReference type="Rhea" id="RHEA-COMP:17340"/>
        <dbReference type="ChEBI" id="CHEBI:33019"/>
        <dbReference type="ChEBI" id="CHEBI:61560"/>
        <dbReference type="ChEBI" id="CHEBI:173112"/>
        <dbReference type="EC" id="2.7.7.7"/>
    </reaction>
</comment>
<dbReference type="PANTHER" id="PTHR10322:SF23">
    <property type="entry name" value="DNA POLYMERASE DELTA CATALYTIC SUBUNIT"/>
    <property type="match status" value="1"/>
</dbReference>
<evidence type="ECO:0000256" key="5">
    <source>
        <dbReference type="ARBA" id="ARBA00023125"/>
    </source>
</evidence>
<keyword evidence="2 8" id="KW-0808">Transferase</keyword>
<dbReference type="EMBL" id="SCLC01000949">
    <property type="protein sequence ID" value="MBF4437430.1"/>
    <property type="molecule type" value="Genomic_DNA"/>
</dbReference>
<evidence type="ECO:0000256" key="4">
    <source>
        <dbReference type="ARBA" id="ARBA00022932"/>
    </source>
</evidence>
<keyword evidence="5" id="KW-0238">DNA-binding</keyword>
<dbReference type="GO" id="GO:0003887">
    <property type="term" value="F:DNA-directed DNA polymerase activity"/>
    <property type="evidence" value="ECO:0007669"/>
    <property type="project" value="UniProtKB-KW"/>
</dbReference>
<evidence type="ECO:0000313" key="8">
    <source>
        <dbReference type="EMBL" id="MBF4437430.1"/>
    </source>
</evidence>
<dbReference type="PANTHER" id="PTHR10322">
    <property type="entry name" value="DNA POLYMERASE CATALYTIC SUBUNIT"/>
    <property type="match status" value="1"/>
</dbReference>
<dbReference type="EC" id="2.7.7.7" evidence="1"/>
<accession>A0AAW4BIL9</accession>
<organism evidence="8 9">
    <name type="scientific">Vibrio anguillarum</name>
    <name type="common">Listonella anguillarum</name>
    <dbReference type="NCBI Taxonomy" id="55601"/>
    <lineage>
        <taxon>Bacteria</taxon>
        <taxon>Pseudomonadati</taxon>
        <taxon>Pseudomonadota</taxon>
        <taxon>Gammaproteobacteria</taxon>
        <taxon>Vibrionales</taxon>
        <taxon>Vibrionaceae</taxon>
        <taxon>Vibrio</taxon>
    </lineage>
</organism>
<dbReference type="InterPro" id="IPR050240">
    <property type="entry name" value="DNA_pol_type-B"/>
</dbReference>
<evidence type="ECO:0000256" key="1">
    <source>
        <dbReference type="ARBA" id="ARBA00012417"/>
    </source>
</evidence>
<evidence type="ECO:0000256" key="2">
    <source>
        <dbReference type="ARBA" id="ARBA00022679"/>
    </source>
</evidence>
<feature type="non-terminal residue" evidence="8">
    <location>
        <position position="217"/>
    </location>
</feature>
<dbReference type="Gene3D" id="3.90.1600.10">
    <property type="entry name" value="Palm domain of DNA polymerase"/>
    <property type="match status" value="1"/>
</dbReference>
<dbReference type="Gene3D" id="1.10.287.690">
    <property type="entry name" value="Helix hairpin bin"/>
    <property type="match status" value="1"/>
</dbReference>
<dbReference type="FunFam" id="3.90.1600.10:FF:000030">
    <property type="entry name" value="DNA polymerase II"/>
    <property type="match status" value="1"/>
</dbReference>
<protein>
    <recommendedName>
        <fullName evidence="1">DNA-directed DNA polymerase</fullName>
        <ecNumber evidence="1">2.7.7.7</ecNumber>
    </recommendedName>
</protein>
<dbReference type="GO" id="GO:0003677">
    <property type="term" value="F:DNA binding"/>
    <property type="evidence" value="ECO:0007669"/>
    <property type="project" value="UniProtKB-KW"/>
</dbReference>
<dbReference type="Proteomes" id="UP000786185">
    <property type="component" value="Unassembled WGS sequence"/>
</dbReference>
<dbReference type="Gene3D" id="6.10.140.1130">
    <property type="match status" value="1"/>
</dbReference>
<proteinExistence type="predicted"/>
<evidence type="ECO:0000313" key="9">
    <source>
        <dbReference type="Proteomes" id="UP000786185"/>
    </source>
</evidence>
<dbReference type="SUPFAM" id="SSF56672">
    <property type="entry name" value="DNA/RNA polymerases"/>
    <property type="match status" value="1"/>
</dbReference>
<dbReference type="PROSITE" id="PS00116">
    <property type="entry name" value="DNA_POLYMERASE_B"/>
    <property type="match status" value="1"/>
</dbReference>
<dbReference type="InterPro" id="IPR017964">
    <property type="entry name" value="DNA-dir_DNA_pol_B_CS"/>
</dbReference>
<keyword evidence="4" id="KW-0239">DNA-directed DNA polymerase</keyword>
<dbReference type="Pfam" id="PF00136">
    <property type="entry name" value="DNA_pol_B"/>
    <property type="match status" value="1"/>
</dbReference>
<dbReference type="InterPro" id="IPR023211">
    <property type="entry name" value="DNA_pol_palm_dom_sf"/>
</dbReference>
<comment type="caution">
    <text evidence="8">The sequence shown here is derived from an EMBL/GenBank/DDBJ whole genome shotgun (WGS) entry which is preliminary data.</text>
</comment>
<evidence type="ECO:0000256" key="3">
    <source>
        <dbReference type="ARBA" id="ARBA00022695"/>
    </source>
</evidence>
<evidence type="ECO:0000259" key="7">
    <source>
        <dbReference type="Pfam" id="PF00136"/>
    </source>
</evidence>
<dbReference type="GO" id="GO:0000166">
    <property type="term" value="F:nucleotide binding"/>
    <property type="evidence" value="ECO:0007669"/>
    <property type="project" value="InterPro"/>
</dbReference>
<feature type="non-terminal residue" evidence="8">
    <location>
        <position position="1"/>
    </location>
</feature>
<feature type="domain" description="DNA-directed DNA polymerase family B multifunctional" evidence="7">
    <location>
        <begin position="1"/>
        <end position="214"/>
    </location>
</feature>
<gene>
    <name evidence="8" type="ORF">ERJ77_23690</name>
</gene>
<reference evidence="8" key="1">
    <citation type="journal article" date="2021" name="PeerJ">
        <title>Analysis of 44 Vibrio anguillarum genomes reveals high genetic diversity.</title>
        <authorList>
            <person name="Hansen M.J."/>
            <person name="Dalsgaard I."/>
        </authorList>
    </citation>
    <scope>NUCLEOTIDE SEQUENCE</scope>
    <source>
        <strain evidence="8">850617-1/1</strain>
    </source>
</reference>
<dbReference type="InterPro" id="IPR006134">
    <property type="entry name" value="DNA-dir_DNA_pol_B_multi_dom"/>
</dbReference>
<dbReference type="GO" id="GO:0008296">
    <property type="term" value="F:3'-5'-DNA exonuclease activity"/>
    <property type="evidence" value="ECO:0007669"/>
    <property type="project" value="TreeGrafter"/>
</dbReference>
<evidence type="ECO:0000256" key="6">
    <source>
        <dbReference type="ARBA" id="ARBA00049244"/>
    </source>
</evidence>